<gene>
    <name evidence="7" type="ORF">DI595_00445</name>
</gene>
<evidence type="ECO:0000256" key="1">
    <source>
        <dbReference type="ARBA" id="ARBA00022490"/>
    </source>
</evidence>
<dbReference type="AlphaFoldDB" id="A0A2W5FEF2"/>
<evidence type="ECO:0000313" key="8">
    <source>
        <dbReference type="Proteomes" id="UP000249769"/>
    </source>
</evidence>
<dbReference type="InterPro" id="IPR020449">
    <property type="entry name" value="Tscrpt_reg_AraC-type_HTH"/>
</dbReference>
<dbReference type="PANTHER" id="PTHR46796:SF13">
    <property type="entry name" value="HTH-TYPE TRANSCRIPTIONAL ACTIVATOR RHAS"/>
    <property type="match status" value="1"/>
</dbReference>
<keyword evidence="1" id="KW-0963">Cytoplasm</keyword>
<proteinExistence type="predicted"/>
<dbReference type="InterPro" id="IPR037923">
    <property type="entry name" value="HTH-like"/>
</dbReference>
<dbReference type="InterPro" id="IPR050204">
    <property type="entry name" value="AraC_XylS_family_regulators"/>
</dbReference>
<dbReference type="Pfam" id="PF02311">
    <property type="entry name" value="AraC_binding"/>
    <property type="match status" value="1"/>
</dbReference>
<evidence type="ECO:0000259" key="6">
    <source>
        <dbReference type="PROSITE" id="PS01124"/>
    </source>
</evidence>
<evidence type="ECO:0000313" key="7">
    <source>
        <dbReference type="EMBL" id="PZP54395.1"/>
    </source>
</evidence>
<protein>
    <recommendedName>
        <fullName evidence="6">HTH araC/xylS-type domain-containing protein</fullName>
    </recommendedName>
</protein>
<dbReference type="InterPro" id="IPR003313">
    <property type="entry name" value="AraC-bd"/>
</dbReference>
<feature type="domain" description="HTH araC/xylS-type" evidence="6">
    <location>
        <begin position="245"/>
        <end position="343"/>
    </location>
</feature>
<evidence type="ECO:0000256" key="5">
    <source>
        <dbReference type="ARBA" id="ARBA00023163"/>
    </source>
</evidence>
<dbReference type="InterPro" id="IPR014710">
    <property type="entry name" value="RmlC-like_jellyroll"/>
</dbReference>
<keyword evidence="4" id="KW-0010">Activator</keyword>
<dbReference type="Pfam" id="PF12833">
    <property type="entry name" value="HTH_18"/>
    <property type="match status" value="1"/>
</dbReference>
<dbReference type="PROSITE" id="PS00041">
    <property type="entry name" value="HTH_ARAC_FAMILY_1"/>
    <property type="match status" value="1"/>
</dbReference>
<dbReference type="SUPFAM" id="SSF46689">
    <property type="entry name" value="Homeodomain-like"/>
    <property type="match status" value="1"/>
</dbReference>
<dbReference type="InterPro" id="IPR018062">
    <property type="entry name" value="HTH_AraC-typ_CS"/>
</dbReference>
<sequence>MPGHNSPTKLSAAFAFSSLGNCSNRPSLEPPLPGGRLNSRDLTIIDNVIQILPDFLVSFDNFVGLFDLKKRFTISLGAKIDPSEAFHVNRPWIERTPPPVLHDHDFYECFWIVTGSCSHFINGAVERVETGGLMFVRPPDRHAFQNTEEAPCRMVNVAFSQETAAHLLDRYAGELTGRYFWTNGRMPAAFRLNAAKLRELSALEHILDRGNRSLARIECFLLALMTDLLTDVADIAPAEAPDWMTRACDAISDPQALRCGVPALIRFSGRSHEHVSRTFRRLLGQTPSAYVNTVRIDHAARQLATSNTPISEIALDCGIDDLSHFYRLFRQVHGISPMRYRRKVHVDLVHPQDAAL</sequence>
<keyword evidence="5" id="KW-0804">Transcription</keyword>
<dbReference type="InterPro" id="IPR009057">
    <property type="entry name" value="Homeodomain-like_sf"/>
</dbReference>
<dbReference type="GO" id="GO:0043565">
    <property type="term" value="F:sequence-specific DNA binding"/>
    <property type="evidence" value="ECO:0007669"/>
    <property type="project" value="InterPro"/>
</dbReference>
<name>A0A2W5FEF2_9HYPH</name>
<dbReference type="SUPFAM" id="SSF51215">
    <property type="entry name" value="Regulatory protein AraC"/>
    <property type="match status" value="1"/>
</dbReference>
<reference evidence="7 8" key="1">
    <citation type="submission" date="2017-08" db="EMBL/GenBank/DDBJ databases">
        <title>Infants hospitalized years apart are colonized by the same room-sourced microbial strains.</title>
        <authorList>
            <person name="Brooks B."/>
            <person name="Olm M.R."/>
            <person name="Firek B.A."/>
            <person name="Baker R."/>
            <person name="Thomas B.C."/>
            <person name="Morowitz M.J."/>
            <person name="Banfield J.F."/>
        </authorList>
    </citation>
    <scope>NUCLEOTIDE SEQUENCE [LARGE SCALE GENOMIC DNA]</scope>
    <source>
        <strain evidence="7">S2_009_000_R2_73</strain>
    </source>
</reference>
<accession>A0A2W5FEF2</accession>
<dbReference type="PRINTS" id="PR00032">
    <property type="entry name" value="HTHARAC"/>
</dbReference>
<dbReference type="Gene3D" id="2.60.120.10">
    <property type="entry name" value="Jelly Rolls"/>
    <property type="match status" value="1"/>
</dbReference>
<dbReference type="GO" id="GO:0003700">
    <property type="term" value="F:DNA-binding transcription factor activity"/>
    <property type="evidence" value="ECO:0007669"/>
    <property type="project" value="InterPro"/>
</dbReference>
<keyword evidence="3" id="KW-0238">DNA-binding</keyword>
<dbReference type="EMBL" id="QFOL01000001">
    <property type="protein sequence ID" value="PZP54395.1"/>
    <property type="molecule type" value="Genomic_DNA"/>
</dbReference>
<dbReference type="PANTHER" id="PTHR46796">
    <property type="entry name" value="HTH-TYPE TRANSCRIPTIONAL ACTIVATOR RHAS-RELATED"/>
    <property type="match status" value="1"/>
</dbReference>
<organism evidence="7 8">
    <name type="scientific">Agrobacterium fabrum</name>
    <dbReference type="NCBI Taxonomy" id="1176649"/>
    <lineage>
        <taxon>Bacteria</taxon>
        <taxon>Pseudomonadati</taxon>
        <taxon>Pseudomonadota</taxon>
        <taxon>Alphaproteobacteria</taxon>
        <taxon>Hyphomicrobiales</taxon>
        <taxon>Rhizobiaceae</taxon>
        <taxon>Rhizobium/Agrobacterium group</taxon>
        <taxon>Agrobacterium</taxon>
        <taxon>Agrobacterium tumefaciens complex</taxon>
    </lineage>
</organism>
<evidence type="ECO:0000256" key="4">
    <source>
        <dbReference type="ARBA" id="ARBA00023159"/>
    </source>
</evidence>
<dbReference type="Proteomes" id="UP000249769">
    <property type="component" value="Unassembled WGS sequence"/>
</dbReference>
<evidence type="ECO:0000256" key="3">
    <source>
        <dbReference type="ARBA" id="ARBA00023125"/>
    </source>
</evidence>
<evidence type="ECO:0000256" key="2">
    <source>
        <dbReference type="ARBA" id="ARBA00023015"/>
    </source>
</evidence>
<dbReference type="InterPro" id="IPR018060">
    <property type="entry name" value="HTH_AraC"/>
</dbReference>
<dbReference type="SMART" id="SM00342">
    <property type="entry name" value="HTH_ARAC"/>
    <property type="match status" value="1"/>
</dbReference>
<dbReference type="PROSITE" id="PS01124">
    <property type="entry name" value="HTH_ARAC_FAMILY_2"/>
    <property type="match status" value="1"/>
</dbReference>
<dbReference type="Gene3D" id="1.10.10.60">
    <property type="entry name" value="Homeodomain-like"/>
    <property type="match status" value="2"/>
</dbReference>
<keyword evidence="2" id="KW-0805">Transcription regulation</keyword>
<comment type="caution">
    <text evidence="7">The sequence shown here is derived from an EMBL/GenBank/DDBJ whole genome shotgun (WGS) entry which is preliminary data.</text>
</comment>